<evidence type="ECO:0000313" key="3">
    <source>
        <dbReference type="Proteomes" id="UP000242875"/>
    </source>
</evidence>
<reference evidence="2 3" key="1">
    <citation type="journal article" date="2017" name="Mycologia">
        <title>Bifiguratus adelaidae, gen. et sp. nov., a new member of Mucoromycotina in endophytic and soil-dwelling habitats.</title>
        <authorList>
            <person name="Torres-Cruz T.J."/>
            <person name="Billingsley Tobias T.L."/>
            <person name="Almatruk M."/>
            <person name="Hesse C."/>
            <person name="Kuske C.R."/>
            <person name="Desiro A."/>
            <person name="Benucci G.M."/>
            <person name="Bonito G."/>
            <person name="Stajich J.E."/>
            <person name="Dunlap C."/>
            <person name="Arnold A.E."/>
            <person name="Porras-Alfaro A."/>
        </authorList>
    </citation>
    <scope>NUCLEOTIDE SEQUENCE [LARGE SCALE GENOMIC DNA]</scope>
    <source>
        <strain evidence="2 3">AZ0501</strain>
    </source>
</reference>
<dbReference type="PANTHER" id="PTHR33336:SF15">
    <property type="entry name" value="ABM DOMAIN-CONTAINING PROTEIN"/>
    <property type="match status" value="1"/>
</dbReference>
<dbReference type="GO" id="GO:0003824">
    <property type="term" value="F:catalytic activity"/>
    <property type="evidence" value="ECO:0007669"/>
    <property type="project" value="TreeGrafter"/>
</dbReference>
<dbReference type="PROSITE" id="PS51725">
    <property type="entry name" value="ABM"/>
    <property type="match status" value="1"/>
</dbReference>
<dbReference type="OrthoDB" id="10261153at2759"/>
<protein>
    <recommendedName>
        <fullName evidence="1">ABM domain-containing protein</fullName>
    </recommendedName>
</protein>
<dbReference type="InterPro" id="IPR050744">
    <property type="entry name" value="AI-2_Isomerase_LsrG"/>
</dbReference>
<gene>
    <name evidence="2" type="ORF">BZG36_01207</name>
</gene>
<dbReference type="EMBL" id="MVBO01000008">
    <property type="protein sequence ID" value="OZJ05926.1"/>
    <property type="molecule type" value="Genomic_DNA"/>
</dbReference>
<dbReference type="Pfam" id="PF03992">
    <property type="entry name" value="ABM"/>
    <property type="match status" value="1"/>
</dbReference>
<keyword evidence="3" id="KW-1185">Reference proteome</keyword>
<dbReference type="SUPFAM" id="SSF54909">
    <property type="entry name" value="Dimeric alpha+beta barrel"/>
    <property type="match status" value="1"/>
</dbReference>
<proteinExistence type="predicted"/>
<comment type="caution">
    <text evidence="2">The sequence shown here is derived from an EMBL/GenBank/DDBJ whole genome shotgun (WGS) entry which is preliminary data.</text>
</comment>
<evidence type="ECO:0000259" key="1">
    <source>
        <dbReference type="PROSITE" id="PS51725"/>
    </source>
</evidence>
<evidence type="ECO:0000313" key="2">
    <source>
        <dbReference type="EMBL" id="OZJ05926.1"/>
    </source>
</evidence>
<organism evidence="2 3">
    <name type="scientific">Bifiguratus adelaidae</name>
    <dbReference type="NCBI Taxonomy" id="1938954"/>
    <lineage>
        <taxon>Eukaryota</taxon>
        <taxon>Fungi</taxon>
        <taxon>Fungi incertae sedis</taxon>
        <taxon>Mucoromycota</taxon>
        <taxon>Mucoromycotina</taxon>
        <taxon>Endogonomycetes</taxon>
        <taxon>Endogonales</taxon>
        <taxon>Endogonales incertae sedis</taxon>
        <taxon>Bifiguratus</taxon>
    </lineage>
</organism>
<dbReference type="PANTHER" id="PTHR33336">
    <property type="entry name" value="QUINOL MONOOXYGENASE YGIN-RELATED"/>
    <property type="match status" value="1"/>
</dbReference>
<dbReference type="InterPro" id="IPR011008">
    <property type="entry name" value="Dimeric_a/b-barrel"/>
</dbReference>
<name>A0A261Y5N2_9FUNG</name>
<dbReference type="AlphaFoldDB" id="A0A261Y5N2"/>
<dbReference type="InterPro" id="IPR007138">
    <property type="entry name" value="ABM_dom"/>
</dbReference>
<feature type="domain" description="ABM" evidence="1">
    <location>
        <begin position="5"/>
        <end position="94"/>
    </location>
</feature>
<sequence>MGKPVIFAVDWICKPDKVEELKKIAEKLAPACRQEPGNIQFDIHQDSRDPTHFFLFEIWKDADAVKQHAETEHFKTLAAGEATKCLQDRKLRKMIPLAPRL</sequence>
<dbReference type="Gene3D" id="3.30.70.100">
    <property type="match status" value="1"/>
</dbReference>
<accession>A0A261Y5N2</accession>
<dbReference type="Proteomes" id="UP000242875">
    <property type="component" value="Unassembled WGS sequence"/>
</dbReference>